<dbReference type="AlphaFoldDB" id="A0A6A6TUR6"/>
<sequence>MLLQPWWSTIRGILHLGATTLPGVHAASRAICQSQTKIGHVFTHIIFQGCRLLKLPQDRLYQDRRQGHHIITNPTEAPRG</sequence>
<gene>
    <name evidence="2" type="ORF">K491DRAFT_184836</name>
</gene>
<accession>A0A6A6TUR6</accession>
<dbReference type="EMBL" id="MU004289">
    <property type="protein sequence ID" value="KAF2662618.1"/>
    <property type="molecule type" value="Genomic_DNA"/>
</dbReference>
<dbReference type="Proteomes" id="UP000799324">
    <property type="component" value="Unassembled WGS sequence"/>
</dbReference>
<keyword evidence="3" id="KW-1185">Reference proteome</keyword>
<evidence type="ECO:0008006" key="4">
    <source>
        <dbReference type="Google" id="ProtNLM"/>
    </source>
</evidence>
<evidence type="ECO:0000313" key="2">
    <source>
        <dbReference type="EMBL" id="KAF2662618.1"/>
    </source>
</evidence>
<feature type="signal peptide" evidence="1">
    <location>
        <begin position="1"/>
        <end position="26"/>
    </location>
</feature>
<reference evidence="2" key="1">
    <citation type="journal article" date="2020" name="Stud. Mycol.">
        <title>101 Dothideomycetes genomes: a test case for predicting lifestyles and emergence of pathogens.</title>
        <authorList>
            <person name="Haridas S."/>
            <person name="Albert R."/>
            <person name="Binder M."/>
            <person name="Bloem J."/>
            <person name="Labutti K."/>
            <person name="Salamov A."/>
            <person name="Andreopoulos B."/>
            <person name="Baker S."/>
            <person name="Barry K."/>
            <person name="Bills G."/>
            <person name="Bluhm B."/>
            <person name="Cannon C."/>
            <person name="Castanera R."/>
            <person name="Culley D."/>
            <person name="Daum C."/>
            <person name="Ezra D."/>
            <person name="Gonzalez J."/>
            <person name="Henrissat B."/>
            <person name="Kuo A."/>
            <person name="Liang C."/>
            <person name="Lipzen A."/>
            <person name="Lutzoni F."/>
            <person name="Magnuson J."/>
            <person name="Mondo S."/>
            <person name="Nolan M."/>
            <person name="Ohm R."/>
            <person name="Pangilinan J."/>
            <person name="Park H.-J."/>
            <person name="Ramirez L."/>
            <person name="Alfaro M."/>
            <person name="Sun H."/>
            <person name="Tritt A."/>
            <person name="Yoshinaga Y."/>
            <person name="Zwiers L.-H."/>
            <person name="Turgeon B."/>
            <person name="Goodwin S."/>
            <person name="Spatafora J."/>
            <person name="Crous P."/>
            <person name="Grigoriev I."/>
        </authorList>
    </citation>
    <scope>NUCLEOTIDE SEQUENCE</scope>
    <source>
        <strain evidence="2">CBS 122681</strain>
    </source>
</reference>
<protein>
    <recommendedName>
        <fullName evidence="4">Secreted protein</fullName>
    </recommendedName>
</protein>
<evidence type="ECO:0000256" key="1">
    <source>
        <dbReference type="SAM" id="SignalP"/>
    </source>
</evidence>
<keyword evidence="1" id="KW-0732">Signal</keyword>
<organism evidence="2 3">
    <name type="scientific">Lophiostoma macrostomum CBS 122681</name>
    <dbReference type="NCBI Taxonomy" id="1314788"/>
    <lineage>
        <taxon>Eukaryota</taxon>
        <taxon>Fungi</taxon>
        <taxon>Dikarya</taxon>
        <taxon>Ascomycota</taxon>
        <taxon>Pezizomycotina</taxon>
        <taxon>Dothideomycetes</taxon>
        <taxon>Pleosporomycetidae</taxon>
        <taxon>Pleosporales</taxon>
        <taxon>Lophiostomataceae</taxon>
        <taxon>Lophiostoma</taxon>
    </lineage>
</organism>
<proteinExistence type="predicted"/>
<evidence type="ECO:0000313" key="3">
    <source>
        <dbReference type="Proteomes" id="UP000799324"/>
    </source>
</evidence>
<feature type="chain" id="PRO_5025613180" description="Secreted protein" evidence="1">
    <location>
        <begin position="27"/>
        <end position="80"/>
    </location>
</feature>
<name>A0A6A6TUR6_9PLEO</name>